<accession>A0A644ZX94</accession>
<reference evidence="1" key="1">
    <citation type="submission" date="2019-08" db="EMBL/GenBank/DDBJ databases">
        <authorList>
            <person name="Kucharzyk K."/>
            <person name="Murdoch R.W."/>
            <person name="Higgins S."/>
            <person name="Loffler F."/>
        </authorList>
    </citation>
    <scope>NUCLEOTIDE SEQUENCE</scope>
</reference>
<evidence type="ECO:0000313" key="1">
    <source>
        <dbReference type="EMBL" id="MPM42194.1"/>
    </source>
</evidence>
<organism evidence="1">
    <name type="scientific">bioreactor metagenome</name>
    <dbReference type="NCBI Taxonomy" id="1076179"/>
    <lineage>
        <taxon>unclassified sequences</taxon>
        <taxon>metagenomes</taxon>
        <taxon>ecological metagenomes</taxon>
    </lineage>
</organism>
<comment type="caution">
    <text evidence="1">The sequence shown here is derived from an EMBL/GenBank/DDBJ whole genome shotgun (WGS) entry which is preliminary data.</text>
</comment>
<gene>
    <name evidence="1" type="ORF">SDC9_88857</name>
</gene>
<proteinExistence type="predicted"/>
<name>A0A644ZX94_9ZZZZ</name>
<sequence length="204" mass="22319">MVLIDSHSFIRHAVTISTPARAESGIVDIIGANINIESKRTTECVRLVSLVWQPDLIATLVLAMAAVAGTPPKNGIIILPIPCATSSMPEFNFSFFILPALAPQSKLSIIPSAAIDIAGDVRLPTEFKLIEEKFSLSERKMDFGISPTAGTLNLNIPFATVTRTMARSEDGQYFASFWGYRNINSITERPITRAVMLICCEYVK</sequence>
<dbReference type="AlphaFoldDB" id="A0A644ZX94"/>
<dbReference type="EMBL" id="VSSQ01009638">
    <property type="protein sequence ID" value="MPM42194.1"/>
    <property type="molecule type" value="Genomic_DNA"/>
</dbReference>
<protein>
    <submittedName>
        <fullName evidence="1">Uncharacterized protein</fullName>
    </submittedName>
</protein>